<comment type="similarity">
    <text evidence="3">Belongs to the bacterial sugar transferase family.</text>
</comment>
<dbReference type="PANTHER" id="PTHR30576:SF4">
    <property type="entry name" value="UNDECAPRENYL-PHOSPHATE GALACTOSE PHOSPHOTRANSFERASE"/>
    <property type="match status" value="1"/>
</dbReference>
<keyword evidence="6 9" id="KW-0812">Transmembrane</keyword>
<keyword evidence="7 9" id="KW-1133">Transmembrane helix</keyword>
<gene>
    <name evidence="11" type="primary">wbaP</name>
</gene>
<dbReference type="EMBL" id="LC176888">
    <property type="protein sequence ID" value="BAV54134.1"/>
    <property type="molecule type" value="Genomic_DNA"/>
</dbReference>
<evidence type="ECO:0000256" key="4">
    <source>
        <dbReference type="ARBA" id="ARBA00022475"/>
    </source>
</evidence>
<comment type="subcellular location">
    <subcellularLocation>
        <location evidence="2">Cell membrane</location>
    </subcellularLocation>
    <subcellularLocation>
        <location evidence="1">Membrane</location>
        <topology evidence="1">Multi-pass membrane protein</topology>
    </subcellularLocation>
</comment>
<feature type="transmembrane region" description="Helical" evidence="9">
    <location>
        <begin position="74"/>
        <end position="94"/>
    </location>
</feature>
<evidence type="ECO:0000256" key="9">
    <source>
        <dbReference type="SAM" id="Phobius"/>
    </source>
</evidence>
<accession>A0A1B4Z3Z4</accession>
<keyword evidence="8 9" id="KW-0472">Membrane</keyword>
<evidence type="ECO:0000313" key="11">
    <source>
        <dbReference type="EMBL" id="BAV54134.1"/>
    </source>
</evidence>
<keyword evidence="4" id="KW-1003">Cell membrane</keyword>
<dbReference type="NCBIfam" id="TIGR03022">
    <property type="entry name" value="WbaP_sugtrans"/>
    <property type="match status" value="1"/>
</dbReference>
<sequence>MQCRVRLFSPEYFPPFLSTRVDEGIMTHFSKNVSCSVALALADFVSFVLSLYLALGVLSVTLPDFHQRVPKNQIEGWIGLHWLLGACCVVWYGVRLRHYFYRKTFWFELKEILRTLAIFAVIEMAVMAFANWYFSRYAWLLTWLFAAALVPFVRMSVKYVLNTFGLWMRDTWIIGSGKNAQEAYKAINSENNLGLNVVGFISNAEDNKLGMMIDGIQVIQPDTTWIKNIDKRAQFIVAVESHQSDIRNKWLREFMIRGYRYVSVIPTLRGMPLDSTDMSFIFSHEVMIFRVQQNLAKWSSRILKRTFDIVGALGIILLLSPLLIYISRKVRKDGGTAIYGHERVGKGGKPFKCLKFRSMVVNSKEVLEELLANDPEVKAEWDATFKLKNDPRITSIGHFLRRTSLDELPQLFNVLKGEMSLVGPRPIITAELERYNDEVDYYLLSKPGMTGLWQVSGRSDVDYDTRVYLDAWYVKNWSMWNDIAILFKTINVVLKKDGAY</sequence>
<evidence type="ECO:0000256" key="6">
    <source>
        <dbReference type="ARBA" id="ARBA00022692"/>
    </source>
</evidence>
<dbReference type="Pfam" id="PF13727">
    <property type="entry name" value="CoA_binding_3"/>
    <property type="match status" value="1"/>
</dbReference>
<evidence type="ECO:0000256" key="8">
    <source>
        <dbReference type="ARBA" id="ARBA00023136"/>
    </source>
</evidence>
<dbReference type="GO" id="GO:0000271">
    <property type="term" value="P:polysaccharide biosynthetic process"/>
    <property type="evidence" value="ECO:0007669"/>
    <property type="project" value="InterPro"/>
</dbReference>
<dbReference type="GO" id="GO:0005886">
    <property type="term" value="C:plasma membrane"/>
    <property type="evidence" value="ECO:0007669"/>
    <property type="project" value="UniProtKB-SubCell"/>
</dbReference>
<dbReference type="Pfam" id="PF02397">
    <property type="entry name" value="Bac_transf"/>
    <property type="match status" value="1"/>
</dbReference>
<evidence type="ECO:0000259" key="10">
    <source>
        <dbReference type="Pfam" id="PF02397"/>
    </source>
</evidence>
<reference evidence="11" key="1">
    <citation type="submission" date="2016-08" db="EMBL/GenBank/DDBJ databases">
        <title>Exopolysaccharides genotypes of tissue-invasive Klebsiella pneumoniae strains.</title>
        <authorList>
            <person name="Fang C.T."/>
            <person name="Cheong C.M."/>
            <person name="Shih Y.J."/>
            <person name="Hsieh W.C."/>
            <person name="Yi W.C."/>
        </authorList>
    </citation>
    <scope>NUCLEOTIDE SEQUENCE</scope>
    <source>
        <strain evidence="11">C5046</strain>
    </source>
</reference>
<dbReference type="InterPro" id="IPR017475">
    <property type="entry name" value="EPS_sugar_tfrase"/>
</dbReference>
<dbReference type="Gene3D" id="3.40.50.720">
    <property type="entry name" value="NAD(P)-binding Rossmann-like Domain"/>
    <property type="match status" value="1"/>
</dbReference>
<proteinExistence type="inferred from homology"/>
<dbReference type="PANTHER" id="PTHR30576">
    <property type="entry name" value="COLANIC BIOSYNTHESIS UDP-GLUCOSE LIPID CARRIER TRANSFERASE"/>
    <property type="match status" value="1"/>
</dbReference>
<evidence type="ECO:0000256" key="1">
    <source>
        <dbReference type="ARBA" id="ARBA00004141"/>
    </source>
</evidence>
<dbReference type="InterPro" id="IPR003362">
    <property type="entry name" value="Bact_transf"/>
</dbReference>
<evidence type="ECO:0000256" key="3">
    <source>
        <dbReference type="ARBA" id="ARBA00006464"/>
    </source>
</evidence>
<name>A0A1B4Z3Z4_KLEPN</name>
<dbReference type="InterPro" id="IPR017472">
    <property type="entry name" value="Undecaprenyl-P_galact_Ptfrase"/>
</dbReference>
<feature type="transmembrane region" description="Helical" evidence="9">
    <location>
        <begin position="140"/>
        <end position="161"/>
    </location>
</feature>
<keyword evidence="5 11" id="KW-0808">Transferase</keyword>
<evidence type="ECO:0000256" key="5">
    <source>
        <dbReference type="ARBA" id="ARBA00022679"/>
    </source>
</evidence>
<dbReference type="NCBIfam" id="TIGR03025">
    <property type="entry name" value="EPS_sugtrans"/>
    <property type="match status" value="1"/>
</dbReference>
<dbReference type="GO" id="GO:0016780">
    <property type="term" value="F:phosphotransferase activity, for other substituted phosphate groups"/>
    <property type="evidence" value="ECO:0007669"/>
    <property type="project" value="TreeGrafter"/>
</dbReference>
<dbReference type="AlphaFoldDB" id="A0A1B4Z3Z4"/>
<organism evidence="11">
    <name type="scientific">Klebsiella pneumoniae</name>
    <dbReference type="NCBI Taxonomy" id="573"/>
    <lineage>
        <taxon>Bacteria</taxon>
        <taxon>Pseudomonadati</taxon>
        <taxon>Pseudomonadota</taxon>
        <taxon>Gammaproteobacteria</taxon>
        <taxon>Enterobacterales</taxon>
        <taxon>Enterobacteriaceae</taxon>
        <taxon>Klebsiella/Raoultella group</taxon>
        <taxon>Klebsiella</taxon>
        <taxon>Klebsiella pneumoniae complex</taxon>
    </lineage>
</organism>
<feature type="transmembrane region" description="Helical" evidence="9">
    <location>
        <begin position="307"/>
        <end position="326"/>
    </location>
</feature>
<feature type="domain" description="Bacterial sugar transferase" evidence="10">
    <location>
        <begin position="304"/>
        <end position="495"/>
    </location>
</feature>
<evidence type="ECO:0000256" key="2">
    <source>
        <dbReference type="ARBA" id="ARBA00004236"/>
    </source>
</evidence>
<evidence type="ECO:0000256" key="7">
    <source>
        <dbReference type="ARBA" id="ARBA00022989"/>
    </source>
</evidence>
<feature type="transmembrane region" description="Helical" evidence="9">
    <location>
        <begin position="37"/>
        <end position="62"/>
    </location>
</feature>
<protein>
    <submittedName>
        <fullName evidence="11">Undecaprenyl-phosphate galactose phosphotransferase</fullName>
    </submittedName>
</protein>
<feature type="transmembrane region" description="Helical" evidence="9">
    <location>
        <begin position="115"/>
        <end position="134"/>
    </location>
</feature>